<evidence type="ECO:0000256" key="2">
    <source>
        <dbReference type="SAM" id="Phobius"/>
    </source>
</evidence>
<feature type="compositionally biased region" description="Low complexity" evidence="1">
    <location>
        <begin position="107"/>
        <end position="130"/>
    </location>
</feature>
<comment type="caution">
    <text evidence="3">The sequence shown here is derived from an EMBL/GenBank/DDBJ whole genome shotgun (WGS) entry which is preliminary data.</text>
</comment>
<evidence type="ECO:0000313" key="4">
    <source>
        <dbReference type="Proteomes" id="UP000265515"/>
    </source>
</evidence>
<feature type="region of interest" description="Disordered" evidence="1">
    <location>
        <begin position="67"/>
        <end position="143"/>
    </location>
</feature>
<dbReference type="Gramene" id="GBG89354">
    <property type="protein sequence ID" value="GBG89354"/>
    <property type="gene ID" value="CBR_g49064"/>
</dbReference>
<feature type="region of interest" description="Disordered" evidence="1">
    <location>
        <begin position="1"/>
        <end position="22"/>
    </location>
</feature>
<organism evidence="3 4">
    <name type="scientific">Chara braunii</name>
    <name type="common">Braun's stonewort</name>
    <dbReference type="NCBI Taxonomy" id="69332"/>
    <lineage>
        <taxon>Eukaryota</taxon>
        <taxon>Viridiplantae</taxon>
        <taxon>Streptophyta</taxon>
        <taxon>Charophyceae</taxon>
        <taxon>Charales</taxon>
        <taxon>Characeae</taxon>
        <taxon>Chara</taxon>
    </lineage>
</organism>
<feature type="compositionally biased region" description="Polar residues" evidence="1">
    <location>
        <begin position="68"/>
        <end position="87"/>
    </location>
</feature>
<keyword evidence="2" id="KW-0812">Transmembrane</keyword>
<accession>A0A388M440</accession>
<proteinExistence type="predicted"/>
<dbReference type="Proteomes" id="UP000265515">
    <property type="component" value="Unassembled WGS sequence"/>
</dbReference>
<evidence type="ECO:0000313" key="3">
    <source>
        <dbReference type="EMBL" id="GBG89354.1"/>
    </source>
</evidence>
<sequence length="590" mass="62618">MPIAMAVSSSTPPRRSDTTEVRTRVRSKLMSLSAVVMLWLLRPGLENALHVAEAAAALGGTGTRRLQVESSSGAAPTTAVECTSPPSCSGDEEGGQTEGSLKLVNDSSSSVAAEAEVTAAAAEAEGSVRSGAREEQNTDTEESGLEAAAPLIGMQYGYWETESWSEAEMELWAAEVAGLSEAEMELWAAEVARGGFSPSLGTLTPAPASTEPAVASAPISGQARPPGVLLSTNGGVIYAPCLQVVSGMELSNQGSNLLVTSHEASMGNSSTMITFLSTTSGHQEPVQVVSARTAGSLAFNPTEKTKLYLADVAEPPRLLAAEVPDTETCLNTSTRVETLHTFEEDHGRYPYVKALSFGRQSFSGDGSCLYFVDPSLSQVWGFKPSSSTFTLVWGWMHNDSAPERTIEPHVLGPASGLLDIAATYDGCNLFCISTPLSDSEVSGWSSSNSSTVYWITVDSPCAASWSVKAVAKADGFTLHSVALHYFKGKLFLYIGSNDGRVFGLEVDEGRLHACEWSPDSPDPWLELAWAFLWKVITVILTSVVLYFLEKFVAKTSGANSRIGSRVGCHLPFFSGKCPGTRTAYQKKATT</sequence>
<keyword evidence="4" id="KW-1185">Reference proteome</keyword>
<dbReference type="EMBL" id="BFEA01000731">
    <property type="protein sequence ID" value="GBG89354.1"/>
    <property type="molecule type" value="Genomic_DNA"/>
</dbReference>
<feature type="transmembrane region" description="Helical" evidence="2">
    <location>
        <begin position="527"/>
        <end position="548"/>
    </location>
</feature>
<keyword evidence="2" id="KW-0472">Membrane</keyword>
<dbReference type="SUPFAM" id="SSF75011">
    <property type="entry name" value="3-carboxy-cis,cis-mucoante lactonizing enzyme"/>
    <property type="match status" value="1"/>
</dbReference>
<gene>
    <name evidence="3" type="ORF">CBR_g49064</name>
</gene>
<protein>
    <submittedName>
        <fullName evidence="3">Uncharacterized protein</fullName>
    </submittedName>
</protein>
<evidence type="ECO:0000256" key="1">
    <source>
        <dbReference type="SAM" id="MobiDB-lite"/>
    </source>
</evidence>
<name>A0A388M440_CHABU</name>
<dbReference type="AlphaFoldDB" id="A0A388M440"/>
<keyword evidence="2" id="KW-1133">Transmembrane helix</keyword>
<reference evidence="3 4" key="1">
    <citation type="journal article" date="2018" name="Cell">
        <title>The Chara Genome: Secondary Complexity and Implications for Plant Terrestrialization.</title>
        <authorList>
            <person name="Nishiyama T."/>
            <person name="Sakayama H."/>
            <person name="Vries J.D."/>
            <person name="Buschmann H."/>
            <person name="Saint-Marcoux D."/>
            <person name="Ullrich K.K."/>
            <person name="Haas F.B."/>
            <person name="Vanderstraeten L."/>
            <person name="Becker D."/>
            <person name="Lang D."/>
            <person name="Vosolsobe S."/>
            <person name="Rombauts S."/>
            <person name="Wilhelmsson P.K.I."/>
            <person name="Janitza P."/>
            <person name="Kern R."/>
            <person name="Heyl A."/>
            <person name="Rumpler F."/>
            <person name="Villalobos L.I.A.C."/>
            <person name="Clay J.M."/>
            <person name="Skokan R."/>
            <person name="Toyoda A."/>
            <person name="Suzuki Y."/>
            <person name="Kagoshima H."/>
            <person name="Schijlen E."/>
            <person name="Tajeshwar N."/>
            <person name="Catarino B."/>
            <person name="Hetherington A.J."/>
            <person name="Saltykova A."/>
            <person name="Bonnot C."/>
            <person name="Breuninger H."/>
            <person name="Symeonidi A."/>
            <person name="Radhakrishnan G.V."/>
            <person name="Van Nieuwerburgh F."/>
            <person name="Deforce D."/>
            <person name="Chang C."/>
            <person name="Karol K.G."/>
            <person name="Hedrich R."/>
            <person name="Ulvskov P."/>
            <person name="Glockner G."/>
            <person name="Delwiche C.F."/>
            <person name="Petrasek J."/>
            <person name="Van de Peer Y."/>
            <person name="Friml J."/>
            <person name="Beilby M."/>
            <person name="Dolan L."/>
            <person name="Kohara Y."/>
            <person name="Sugano S."/>
            <person name="Fujiyama A."/>
            <person name="Delaux P.-M."/>
            <person name="Quint M."/>
            <person name="TheiBen G."/>
            <person name="Hagemann M."/>
            <person name="Harholt J."/>
            <person name="Dunand C."/>
            <person name="Zachgo S."/>
            <person name="Langdale J."/>
            <person name="Maumus F."/>
            <person name="Straeten D.V.D."/>
            <person name="Gould S.B."/>
            <person name="Rensing S.A."/>
        </authorList>
    </citation>
    <scope>NUCLEOTIDE SEQUENCE [LARGE SCALE GENOMIC DNA]</scope>
    <source>
        <strain evidence="3 4">S276</strain>
    </source>
</reference>